<dbReference type="GO" id="GO:0016757">
    <property type="term" value="F:glycosyltransferase activity"/>
    <property type="evidence" value="ECO:0007669"/>
    <property type="project" value="UniProtKB-KW"/>
</dbReference>
<sequence>MLYTAQSAPYIQAPITGIPFATTTHLQLTTMDTSSSNAAEGYRFTESQDWFSHNVGHWRSLFSNVTTSSFTAGNGARVLEIGSWEGRSAVFLCTELLNLSRCRNVAEVDGANSTGSPNNLIERGNKGEIVCVDHFDLFGTKEGRERYERLRHNLELTGETFRIIPEFSFTALTKLLDEAVAADGLAAVGSKVMEQGFDWVYVDGSHRSDDTFLDGEMAWRLTRKGGLVIFDDYLWEVEPQTSILHPKRGIDAFLALHFGEYERLSAKKGVEGEGREYQVVLRKTVDMRLGYLLPVSATVASASVPSLPRREGLPGAFEYGVNVGVTADSAFAMPLAVLLMSLLDHTPGRISIYLLDCGLTALDRERLHLTVSHRADTVTLNIIPLDAAGSLTTELGGPVWAKIDLACLAPLERMLYLDADTLVRRDVRPLWNTDLEGCAVGAALDVGHPLGHSGIPANGGKYFNAGVLLMDLAKMRLGGGMDSLKNRCREMKGSGYADQDALNVHFAGEWKEINLKWNAQGLGTYAQSDGAGRHWVDKGALVDPGIVHFTGPVHPALNIVLNPWVQPYTAKPWGYAGAPGHPFAEEWFGLLRRTAYLGYFEGEWREVCDGARERMVVEAGEKFDAAIARALGE</sequence>
<dbReference type="Pfam" id="PF01501">
    <property type="entry name" value="Glyco_transf_8"/>
    <property type="match status" value="1"/>
</dbReference>
<evidence type="ECO:0000256" key="1">
    <source>
        <dbReference type="ARBA" id="ARBA00006351"/>
    </source>
</evidence>
<accession>A0A8H6I6C4</accession>
<keyword evidence="2" id="KW-0328">Glycosyltransferase</keyword>
<dbReference type="PANTHER" id="PTHR13778">
    <property type="entry name" value="GLYCOSYLTRANSFERASE 8 DOMAIN-CONTAINING PROTEIN"/>
    <property type="match status" value="1"/>
</dbReference>
<evidence type="ECO:0000256" key="2">
    <source>
        <dbReference type="ARBA" id="ARBA00022676"/>
    </source>
</evidence>
<dbReference type="InterPro" id="IPR002495">
    <property type="entry name" value="Glyco_trans_8"/>
</dbReference>
<dbReference type="InterPro" id="IPR029044">
    <property type="entry name" value="Nucleotide-diphossugar_trans"/>
</dbReference>
<dbReference type="Proteomes" id="UP000521943">
    <property type="component" value="Unassembled WGS sequence"/>
</dbReference>
<gene>
    <name evidence="5" type="ORF">DFP72DRAFT_1166605</name>
</gene>
<dbReference type="CDD" id="cd04194">
    <property type="entry name" value="GT8_A4GalT_like"/>
    <property type="match status" value="1"/>
</dbReference>
<dbReference type="Gene3D" id="3.40.50.150">
    <property type="entry name" value="Vaccinia Virus protein VP39"/>
    <property type="match status" value="1"/>
</dbReference>
<comment type="similarity">
    <text evidence="1">Belongs to the glycosyltransferase 8 family.</text>
</comment>
<dbReference type="EMBL" id="JACGCI010000014">
    <property type="protein sequence ID" value="KAF6759735.1"/>
    <property type="molecule type" value="Genomic_DNA"/>
</dbReference>
<dbReference type="PANTHER" id="PTHR13778:SF47">
    <property type="entry name" value="LIPOPOLYSACCHARIDE 1,3-GALACTOSYLTRANSFERASE"/>
    <property type="match status" value="1"/>
</dbReference>
<dbReference type="Gene3D" id="3.90.550.10">
    <property type="entry name" value="Spore Coat Polysaccharide Biosynthesis Protein SpsA, Chain A"/>
    <property type="match status" value="1"/>
</dbReference>
<dbReference type="SUPFAM" id="SSF53448">
    <property type="entry name" value="Nucleotide-diphospho-sugar transferases"/>
    <property type="match status" value="1"/>
</dbReference>
<dbReference type="AlphaFoldDB" id="A0A8H6I6C4"/>
<protein>
    <submittedName>
        <fullName evidence="5">Glycosyl transferase</fullName>
    </submittedName>
</protein>
<keyword evidence="3 5" id="KW-0808">Transferase</keyword>
<evidence type="ECO:0000313" key="6">
    <source>
        <dbReference type="Proteomes" id="UP000521943"/>
    </source>
</evidence>
<keyword evidence="6" id="KW-1185">Reference proteome</keyword>
<dbReference type="GO" id="GO:0046872">
    <property type="term" value="F:metal ion binding"/>
    <property type="evidence" value="ECO:0007669"/>
    <property type="project" value="UniProtKB-KW"/>
</dbReference>
<dbReference type="InterPro" id="IPR029063">
    <property type="entry name" value="SAM-dependent_MTases_sf"/>
</dbReference>
<dbReference type="SUPFAM" id="SSF53335">
    <property type="entry name" value="S-adenosyl-L-methionine-dependent methyltransferases"/>
    <property type="match status" value="1"/>
</dbReference>
<evidence type="ECO:0000256" key="4">
    <source>
        <dbReference type="ARBA" id="ARBA00022723"/>
    </source>
</evidence>
<reference evidence="5 6" key="1">
    <citation type="submission" date="2020-07" db="EMBL/GenBank/DDBJ databases">
        <title>Comparative genomics of pyrophilous fungi reveals a link between fire events and developmental genes.</title>
        <authorList>
            <consortium name="DOE Joint Genome Institute"/>
            <person name="Steindorff A.S."/>
            <person name="Carver A."/>
            <person name="Calhoun S."/>
            <person name="Stillman K."/>
            <person name="Liu H."/>
            <person name="Lipzen A."/>
            <person name="Pangilinan J."/>
            <person name="Labutti K."/>
            <person name="Bruns T.D."/>
            <person name="Grigoriev I.V."/>
        </authorList>
    </citation>
    <scope>NUCLEOTIDE SEQUENCE [LARGE SCALE GENOMIC DNA]</scope>
    <source>
        <strain evidence="5 6">CBS 144469</strain>
    </source>
</reference>
<keyword evidence="4" id="KW-0479">Metal-binding</keyword>
<name>A0A8H6I6C4_9AGAR</name>
<proteinExistence type="inferred from homology"/>
<dbReference type="Pfam" id="PF13578">
    <property type="entry name" value="Methyltransf_24"/>
    <property type="match status" value="1"/>
</dbReference>
<evidence type="ECO:0000313" key="5">
    <source>
        <dbReference type="EMBL" id="KAF6759735.1"/>
    </source>
</evidence>
<comment type="caution">
    <text evidence="5">The sequence shown here is derived from an EMBL/GenBank/DDBJ whole genome shotgun (WGS) entry which is preliminary data.</text>
</comment>
<dbReference type="OrthoDB" id="2014201at2759"/>
<dbReference type="InterPro" id="IPR050748">
    <property type="entry name" value="Glycosyltrans_8_dom-fam"/>
</dbReference>
<organism evidence="5 6">
    <name type="scientific">Ephemerocybe angulata</name>
    <dbReference type="NCBI Taxonomy" id="980116"/>
    <lineage>
        <taxon>Eukaryota</taxon>
        <taxon>Fungi</taxon>
        <taxon>Dikarya</taxon>
        <taxon>Basidiomycota</taxon>
        <taxon>Agaricomycotina</taxon>
        <taxon>Agaricomycetes</taxon>
        <taxon>Agaricomycetidae</taxon>
        <taxon>Agaricales</taxon>
        <taxon>Agaricineae</taxon>
        <taxon>Psathyrellaceae</taxon>
        <taxon>Ephemerocybe</taxon>
    </lineage>
</organism>
<evidence type="ECO:0000256" key="3">
    <source>
        <dbReference type="ARBA" id="ARBA00022679"/>
    </source>
</evidence>